<dbReference type="InterPro" id="IPR012334">
    <property type="entry name" value="Pectin_lyas_fold"/>
</dbReference>
<evidence type="ECO:0000313" key="4">
    <source>
        <dbReference type="EMBL" id="MBB5045226.1"/>
    </source>
</evidence>
<protein>
    <submittedName>
        <fullName evidence="4">Putative secreted repeat protein (TIGR03808 family)</fullName>
    </submittedName>
</protein>
<dbReference type="SUPFAM" id="SSF51126">
    <property type="entry name" value="Pectin lyase-like"/>
    <property type="match status" value="1"/>
</dbReference>
<dbReference type="Pfam" id="PF13229">
    <property type="entry name" value="Beta_helix"/>
    <property type="match status" value="1"/>
</dbReference>
<evidence type="ECO:0000256" key="1">
    <source>
        <dbReference type="ARBA" id="ARBA00022737"/>
    </source>
</evidence>
<proteinExistence type="predicted"/>
<organism evidence="4 5">
    <name type="scientific">Shinella fusca</name>
    <dbReference type="NCBI Taxonomy" id="544480"/>
    <lineage>
        <taxon>Bacteria</taxon>
        <taxon>Pseudomonadati</taxon>
        <taxon>Pseudomonadota</taxon>
        <taxon>Alphaproteobacteria</taxon>
        <taxon>Hyphomicrobiales</taxon>
        <taxon>Rhizobiaceae</taxon>
        <taxon>Shinella</taxon>
    </lineage>
</organism>
<accession>A0A7W7YZL7</accession>
<dbReference type="AlphaFoldDB" id="A0A7W7YZL7"/>
<sequence length="459" mass="47697">MVTRRLFLSGLGLGAAGAAATAPAALAQTGRLPVVDVDLRGSIDASAHGVRPGADDRKSKAFSRLLREAAGKNMPVFLPPGDYTVSNVTLPDNTRLTGVAGATRILYGGDGHLFAADGAKRIELSNLVIDGANRWLDDTVQGLVAMSGIAEVVIENCEIKGAGKTALFLERCGGLITRNRISGAAEHALYAVESRDLSVCANHVFDCGDGGILVHRWQKGRDGTIVTGNRIARIGARSGGTGQYGNGINIFRADDVMISGNHISDCAFSAIRSNAGSNVQISGNTCLGSGETAIYSEFGFEGAVVNGNLIDGAANGILIVNFNEGGRLASVTGNVVRNLRLEGPYVHDGAGFGFGIAVEADTVVSGNTVENAPKWGLVLGWGPYMRGLVATGNLVRRSPVGCAVSVVEDAGSALVSGNIFEETPEAAIAGYRWNERATGDLAQEGSTFTHLTIERNRTG</sequence>
<dbReference type="EMBL" id="JACHIK010000031">
    <property type="protein sequence ID" value="MBB5045226.1"/>
    <property type="molecule type" value="Genomic_DNA"/>
</dbReference>
<dbReference type="PROSITE" id="PS51318">
    <property type="entry name" value="TAT"/>
    <property type="match status" value="1"/>
</dbReference>
<dbReference type="InterPro" id="IPR022444">
    <property type="entry name" value="Cofactor-bd_rpt"/>
</dbReference>
<dbReference type="NCBIfam" id="TIGR03807">
    <property type="entry name" value="RR_fam_repeat"/>
    <property type="match status" value="3"/>
</dbReference>
<feature type="domain" description="Right handed beta helix" evidence="3">
    <location>
        <begin position="140"/>
        <end position="231"/>
    </location>
</feature>
<feature type="signal peptide" evidence="2">
    <location>
        <begin position="1"/>
        <end position="27"/>
    </location>
</feature>
<dbReference type="NCBIfam" id="TIGR03808">
    <property type="entry name" value="RR_plus_rpt_1"/>
    <property type="match status" value="1"/>
</dbReference>
<dbReference type="RefSeq" id="WP_184147227.1">
    <property type="nucleotide sequence ID" value="NZ_JACHIK010000031.1"/>
</dbReference>
<dbReference type="PANTHER" id="PTHR22990">
    <property type="entry name" value="F-BOX ONLY PROTEIN"/>
    <property type="match status" value="1"/>
</dbReference>
<dbReference type="PANTHER" id="PTHR22990:SF15">
    <property type="entry name" value="F-BOX ONLY PROTEIN 10"/>
    <property type="match status" value="1"/>
</dbReference>
<evidence type="ECO:0000259" key="3">
    <source>
        <dbReference type="Pfam" id="PF13229"/>
    </source>
</evidence>
<dbReference type="Proteomes" id="UP000535406">
    <property type="component" value="Unassembled WGS sequence"/>
</dbReference>
<evidence type="ECO:0000256" key="2">
    <source>
        <dbReference type="SAM" id="SignalP"/>
    </source>
</evidence>
<reference evidence="4 5" key="1">
    <citation type="submission" date="2020-08" db="EMBL/GenBank/DDBJ databases">
        <title>Genomic Encyclopedia of Type Strains, Phase IV (KMG-IV): sequencing the most valuable type-strain genomes for metagenomic binning, comparative biology and taxonomic classification.</title>
        <authorList>
            <person name="Goeker M."/>
        </authorList>
    </citation>
    <scope>NUCLEOTIDE SEQUENCE [LARGE SCALE GENOMIC DNA]</scope>
    <source>
        <strain evidence="4 5">DSM 21319</strain>
    </source>
</reference>
<dbReference type="InterPro" id="IPR011050">
    <property type="entry name" value="Pectin_lyase_fold/virulence"/>
</dbReference>
<name>A0A7W7YZL7_9HYPH</name>
<dbReference type="InterPro" id="IPR006626">
    <property type="entry name" value="PbH1"/>
</dbReference>
<gene>
    <name evidence="4" type="ORF">HNQ66_004656</name>
</gene>
<keyword evidence="1" id="KW-0677">Repeat</keyword>
<dbReference type="SMART" id="SM00710">
    <property type="entry name" value="PbH1"/>
    <property type="match status" value="7"/>
</dbReference>
<dbReference type="InterPro" id="IPR022388">
    <property type="entry name" value="CHP03808"/>
</dbReference>
<dbReference type="Gene3D" id="2.160.20.10">
    <property type="entry name" value="Single-stranded right-handed beta-helix, Pectin lyase-like"/>
    <property type="match status" value="2"/>
</dbReference>
<feature type="chain" id="PRO_5031468229" evidence="2">
    <location>
        <begin position="28"/>
        <end position="459"/>
    </location>
</feature>
<evidence type="ECO:0000313" key="5">
    <source>
        <dbReference type="Proteomes" id="UP000535406"/>
    </source>
</evidence>
<keyword evidence="5" id="KW-1185">Reference proteome</keyword>
<comment type="caution">
    <text evidence="4">The sequence shown here is derived from an EMBL/GenBank/DDBJ whole genome shotgun (WGS) entry which is preliminary data.</text>
</comment>
<dbReference type="InterPro" id="IPR039448">
    <property type="entry name" value="Beta_helix"/>
</dbReference>
<dbReference type="InterPro" id="IPR006311">
    <property type="entry name" value="TAT_signal"/>
</dbReference>
<keyword evidence="2" id="KW-0732">Signal</keyword>
<dbReference type="InterPro" id="IPR051550">
    <property type="entry name" value="SCF-Subunits/Alg-Epimerases"/>
</dbReference>